<keyword evidence="3" id="KW-0808">Transferase</keyword>
<name>A0ABY3WTE0_9ACTN</name>
<keyword evidence="10" id="KW-1185">Reference proteome</keyword>
<organism evidence="9 10">
    <name type="scientific">Streptomyces formicae</name>
    <dbReference type="NCBI Taxonomy" id="1616117"/>
    <lineage>
        <taxon>Bacteria</taxon>
        <taxon>Bacillati</taxon>
        <taxon>Actinomycetota</taxon>
        <taxon>Actinomycetes</taxon>
        <taxon>Kitasatosporales</taxon>
        <taxon>Streptomycetaceae</taxon>
        <taxon>Streptomyces</taxon>
    </lineage>
</organism>
<comment type="subcellular location">
    <subcellularLocation>
        <location evidence="1">Cell membrane</location>
        <topology evidence="1">Multi-pass membrane protein</topology>
    </subcellularLocation>
</comment>
<evidence type="ECO:0000256" key="4">
    <source>
        <dbReference type="ARBA" id="ARBA00022692"/>
    </source>
</evidence>
<evidence type="ECO:0000256" key="2">
    <source>
        <dbReference type="ARBA" id="ARBA00022475"/>
    </source>
</evidence>
<dbReference type="Proteomes" id="UP000828924">
    <property type="component" value="Chromosome"/>
</dbReference>
<sequence>MYPHRAVTARSLPAAGALVLSLAALTALCVARHIPMADTLVYRAEGAAVANGTDLYGFAVTEWQLPATYPPFAAILFVPTTWLPVTALKAVFVAGNALLLAVLVRLSCRFAGLPARAPYVLGATALGLWLEPVFQTVVFGQINLALVCLVLWDLSRPPGALGKGFALGVAAGVKLTPAVFIVLLLVTGRVRTGLTALAALAGTVLLGAVVLPEASGEFWTRRIFETDRVGKAWIVDNQSLQGLFARALHTAEPGGVWVAAAAATAAAGLWTARRAPERWGVLVVAFTALLVSPVSWSHHWVWCVPLLAVLIAEGHRAAAAAVTAVFLARTMWLLPHEGDLDLQLRWWQQPLASPYPLLGVGLLAYAALRLRRGPMPLPLPPVVSSVVPPVVPSGNRLPVSPRSAARPRP</sequence>
<evidence type="ECO:0000313" key="9">
    <source>
        <dbReference type="EMBL" id="UNM15871.1"/>
    </source>
</evidence>
<gene>
    <name evidence="9" type="ORF">J4032_34310</name>
</gene>
<dbReference type="Pfam" id="PF09594">
    <property type="entry name" value="GT87"/>
    <property type="match status" value="1"/>
</dbReference>
<keyword evidence="6 8" id="KW-0472">Membrane</keyword>
<protein>
    <submittedName>
        <fullName evidence="9">DUF2029 domain-containing protein</fullName>
    </submittedName>
</protein>
<feature type="transmembrane region" description="Helical" evidence="8">
    <location>
        <begin position="351"/>
        <end position="368"/>
    </location>
</feature>
<evidence type="ECO:0000256" key="3">
    <source>
        <dbReference type="ARBA" id="ARBA00022679"/>
    </source>
</evidence>
<evidence type="ECO:0000256" key="8">
    <source>
        <dbReference type="SAM" id="Phobius"/>
    </source>
</evidence>
<feature type="transmembrane region" description="Helical" evidence="8">
    <location>
        <begin position="279"/>
        <end position="296"/>
    </location>
</feature>
<proteinExistence type="inferred from homology"/>
<feature type="transmembrane region" description="Helical" evidence="8">
    <location>
        <begin position="164"/>
        <end position="186"/>
    </location>
</feature>
<keyword evidence="4 8" id="KW-0812">Transmembrane</keyword>
<keyword evidence="2" id="KW-1003">Cell membrane</keyword>
<accession>A0ABY3WTE0</accession>
<feature type="transmembrane region" description="Helical" evidence="8">
    <location>
        <begin position="254"/>
        <end position="272"/>
    </location>
</feature>
<evidence type="ECO:0000256" key="7">
    <source>
        <dbReference type="ARBA" id="ARBA00024033"/>
    </source>
</evidence>
<dbReference type="RefSeq" id="WP_381592553.1">
    <property type="nucleotide sequence ID" value="NZ_CP071872.1"/>
</dbReference>
<keyword evidence="5 8" id="KW-1133">Transmembrane helix</keyword>
<feature type="transmembrane region" description="Helical" evidence="8">
    <location>
        <begin position="193"/>
        <end position="211"/>
    </location>
</feature>
<dbReference type="InterPro" id="IPR018584">
    <property type="entry name" value="GT87"/>
</dbReference>
<feature type="transmembrane region" description="Helical" evidence="8">
    <location>
        <begin position="119"/>
        <end position="152"/>
    </location>
</feature>
<evidence type="ECO:0000313" key="10">
    <source>
        <dbReference type="Proteomes" id="UP000828924"/>
    </source>
</evidence>
<reference evidence="9 10" key="1">
    <citation type="submission" date="2021-03" db="EMBL/GenBank/DDBJ databases">
        <title>Complete genome of Streptomyces formicae strain 1H-GS9 (DSM 100524).</title>
        <authorList>
            <person name="Atanasov K.E."/>
            <person name="Altabella T."/>
            <person name="Ferrer A."/>
        </authorList>
    </citation>
    <scope>NUCLEOTIDE SEQUENCE [LARGE SCALE GENOMIC DNA]</scope>
    <source>
        <strain evidence="9 10">1H-GS9</strain>
    </source>
</reference>
<evidence type="ECO:0000256" key="5">
    <source>
        <dbReference type="ARBA" id="ARBA00022989"/>
    </source>
</evidence>
<evidence type="ECO:0000256" key="1">
    <source>
        <dbReference type="ARBA" id="ARBA00004651"/>
    </source>
</evidence>
<dbReference type="EMBL" id="CP071872">
    <property type="protein sequence ID" value="UNM15871.1"/>
    <property type="molecule type" value="Genomic_DNA"/>
</dbReference>
<evidence type="ECO:0000256" key="6">
    <source>
        <dbReference type="ARBA" id="ARBA00023136"/>
    </source>
</evidence>
<feature type="transmembrane region" description="Helical" evidence="8">
    <location>
        <begin position="87"/>
        <end position="107"/>
    </location>
</feature>
<comment type="similarity">
    <text evidence="7">Belongs to the glycosyltransferase 87 family.</text>
</comment>